<feature type="compositionally biased region" description="Polar residues" evidence="1">
    <location>
        <begin position="1"/>
        <end position="13"/>
    </location>
</feature>
<dbReference type="Proteomes" id="UP000447434">
    <property type="component" value="Chromosome 14"/>
</dbReference>
<organism evidence="2 3">
    <name type="scientific">Lupinus albus</name>
    <name type="common">White lupine</name>
    <name type="synonym">Lupinus termis</name>
    <dbReference type="NCBI Taxonomy" id="3870"/>
    <lineage>
        <taxon>Eukaryota</taxon>
        <taxon>Viridiplantae</taxon>
        <taxon>Streptophyta</taxon>
        <taxon>Embryophyta</taxon>
        <taxon>Tracheophyta</taxon>
        <taxon>Spermatophyta</taxon>
        <taxon>Magnoliopsida</taxon>
        <taxon>eudicotyledons</taxon>
        <taxon>Gunneridae</taxon>
        <taxon>Pentapetalae</taxon>
        <taxon>rosids</taxon>
        <taxon>fabids</taxon>
        <taxon>Fabales</taxon>
        <taxon>Fabaceae</taxon>
        <taxon>Papilionoideae</taxon>
        <taxon>50 kb inversion clade</taxon>
        <taxon>genistoids sensu lato</taxon>
        <taxon>core genistoids</taxon>
        <taxon>Genisteae</taxon>
        <taxon>Lupinus</taxon>
    </lineage>
</organism>
<dbReference type="PANTHER" id="PTHR33697">
    <property type="entry name" value="T17B22.17 PROTEIN-RELATED"/>
    <property type="match status" value="1"/>
</dbReference>
<dbReference type="InterPro" id="IPR044679">
    <property type="entry name" value="PWWP2-like"/>
</dbReference>
<dbReference type="EMBL" id="WOCE01000014">
    <property type="protein sequence ID" value="KAE9600442.1"/>
    <property type="molecule type" value="Genomic_DNA"/>
</dbReference>
<comment type="caution">
    <text evidence="2">The sequence shown here is derived from an EMBL/GenBank/DDBJ whole genome shotgun (WGS) entry which is preliminary data.</text>
</comment>
<evidence type="ECO:0000313" key="3">
    <source>
        <dbReference type="Proteomes" id="UP000447434"/>
    </source>
</evidence>
<name>A0A6A4PFZ5_LUPAL</name>
<dbReference type="PANTHER" id="PTHR33697:SF1">
    <property type="entry name" value="TUDOR_PWWP_MBT SUPERFAMILY PROTEIN"/>
    <property type="match status" value="1"/>
</dbReference>
<evidence type="ECO:0000313" key="2">
    <source>
        <dbReference type="EMBL" id="KAE9600442.1"/>
    </source>
</evidence>
<dbReference type="AlphaFoldDB" id="A0A6A4PFZ5"/>
<evidence type="ECO:0000256" key="1">
    <source>
        <dbReference type="SAM" id="MobiDB-lite"/>
    </source>
</evidence>
<gene>
    <name evidence="2" type="ORF">Lalb_Chr14g0372901</name>
</gene>
<feature type="compositionally biased region" description="Basic residues" evidence="1">
    <location>
        <begin position="31"/>
        <end position="42"/>
    </location>
</feature>
<protein>
    <submittedName>
        <fullName evidence="2">Uncharacterized protein</fullName>
    </submittedName>
</protein>
<feature type="region of interest" description="Disordered" evidence="1">
    <location>
        <begin position="1"/>
        <end position="50"/>
    </location>
</feature>
<dbReference type="OrthoDB" id="607790at2759"/>
<proteinExistence type="predicted"/>
<keyword evidence="3" id="KW-1185">Reference proteome</keyword>
<accession>A0A6A4PFZ5</accession>
<sequence length="315" mass="34388">MEDQNTGCTSSVAGHNMIGHSTERGSSKWQSKGKRNSRHPSKNKKESWRKHLDMNGDSCAYLAGTKNSDGFSQDASNASYNCTSQAGCKPLVEGRLDEFRESSKHIKGTTEVKLLPGRSLPPQISLPCRQSHFIVNSNHQTIDSPRRNHCSNASLCDVKVEFKSSYRPQHVPLVSLVSKLNGKAFIGHPLTVEVLDDGHYDKVLGGIGCGLEGGDTHCMVKPNSVIGRIPSMNLPHCSTKKSSKTKKSGLLSKKIRRLSSLTGHRQPKEARKPVADKLKGPFIACIPLGVVYCRINEAVSGQIQPTHRMLPASTT</sequence>
<reference evidence="3" key="1">
    <citation type="journal article" date="2020" name="Nat. Commun.">
        <title>Genome sequence of the cluster root forming white lupin.</title>
        <authorList>
            <person name="Hufnagel B."/>
            <person name="Marques A."/>
            <person name="Soriano A."/>
            <person name="Marques L."/>
            <person name="Divol F."/>
            <person name="Doumas P."/>
            <person name="Sallet E."/>
            <person name="Mancinotti D."/>
            <person name="Carrere S."/>
            <person name="Marande W."/>
            <person name="Arribat S."/>
            <person name="Keller J."/>
            <person name="Huneau C."/>
            <person name="Blein T."/>
            <person name="Aime D."/>
            <person name="Laguerre M."/>
            <person name="Taylor J."/>
            <person name="Schubert V."/>
            <person name="Nelson M."/>
            <person name="Geu-Flores F."/>
            <person name="Crespi M."/>
            <person name="Gallardo-Guerrero K."/>
            <person name="Delaux P.-M."/>
            <person name="Salse J."/>
            <person name="Berges H."/>
            <person name="Guyot R."/>
            <person name="Gouzy J."/>
            <person name="Peret B."/>
        </authorList>
    </citation>
    <scope>NUCLEOTIDE SEQUENCE [LARGE SCALE GENOMIC DNA]</scope>
    <source>
        <strain evidence="3">cv. Amiga</strain>
    </source>
</reference>